<reference evidence="2" key="1">
    <citation type="submission" date="2022-03" db="EMBL/GenBank/DDBJ databases">
        <authorList>
            <person name="Martin C."/>
        </authorList>
    </citation>
    <scope>NUCLEOTIDE SEQUENCE</scope>
</reference>
<dbReference type="Proteomes" id="UP000749559">
    <property type="component" value="Unassembled WGS sequence"/>
</dbReference>
<dbReference type="Gene3D" id="1.20.1250.20">
    <property type="entry name" value="MFS general substrate transporter like domains"/>
    <property type="match status" value="1"/>
</dbReference>
<accession>A0A8S4Q5X1</accession>
<organism evidence="2 3">
    <name type="scientific">Owenia fusiformis</name>
    <name type="common">Polychaete worm</name>
    <dbReference type="NCBI Taxonomy" id="6347"/>
    <lineage>
        <taxon>Eukaryota</taxon>
        <taxon>Metazoa</taxon>
        <taxon>Spiralia</taxon>
        <taxon>Lophotrochozoa</taxon>
        <taxon>Annelida</taxon>
        <taxon>Polychaeta</taxon>
        <taxon>Sedentaria</taxon>
        <taxon>Canalipalpata</taxon>
        <taxon>Sabellida</taxon>
        <taxon>Oweniida</taxon>
        <taxon>Oweniidae</taxon>
        <taxon>Owenia</taxon>
    </lineage>
</organism>
<feature type="transmembrane region" description="Helical" evidence="1">
    <location>
        <begin position="189"/>
        <end position="211"/>
    </location>
</feature>
<dbReference type="InterPro" id="IPR027197">
    <property type="entry name" value="SLC43A3"/>
</dbReference>
<feature type="transmembrane region" description="Helical" evidence="1">
    <location>
        <begin position="75"/>
        <end position="95"/>
    </location>
</feature>
<keyword evidence="1" id="KW-0472">Membrane</keyword>
<gene>
    <name evidence="2" type="ORF">OFUS_LOCUS25104</name>
</gene>
<feature type="transmembrane region" description="Helical" evidence="1">
    <location>
        <begin position="102"/>
        <end position="121"/>
    </location>
</feature>
<dbReference type="EMBL" id="CAIIXF020000012">
    <property type="protein sequence ID" value="CAH1801298.1"/>
    <property type="molecule type" value="Genomic_DNA"/>
</dbReference>
<feature type="transmembrane region" description="Helical" evidence="1">
    <location>
        <begin position="7"/>
        <end position="29"/>
    </location>
</feature>
<keyword evidence="1" id="KW-1133">Transmembrane helix</keyword>
<dbReference type="SUPFAM" id="SSF103473">
    <property type="entry name" value="MFS general substrate transporter"/>
    <property type="match status" value="1"/>
</dbReference>
<name>A0A8S4Q5X1_OWEFU</name>
<dbReference type="InterPro" id="IPR011701">
    <property type="entry name" value="MFS"/>
</dbReference>
<feature type="transmembrane region" description="Helical" evidence="1">
    <location>
        <begin position="351"/>
        <end position="374"/>
    </location>
</feature>
<feature type="transmembrane region" description="Helical" evidence="1">
    <location>
        <begin position="395"/>
        <end position="418"/>
    </location>
</feature>
<comment type="caution">
    <text evidence="2">The sequence shown here is derived from an EMBL/GenBank/DDBJ whole genome shotgun (WGS) entry which is preliminary data.</text>
</comment>
<proteinExistence type="predicted"/>
<evidence type="ECO:0000313" key="3">
    <source>
        <dbReference type="Proteomes" id="UP000749559"/>
    </source>
</evidence>
<feature type="non-terminal residue" evidence="2">
    <location>
        <position position="1"/>
    </location>
</feature>
<dbReference type="GO" id="GO:0022857">
    <property type="term" value="F:transmembrane transporter activity"/>
    <property type="evidence" value="ECO:0007669"/>
    <property type="project" value="InterPro"/>
</dbReference>
<sequence>MAVSQGSAVFFGGWGVLETVLFGGIMYGWPSLVFVLKGERYFSHLCKCETNCTETNASTNAGPTSCAAQDEQFNLIFAITGAVVCIFLVLSGTIFDRLGTFIARLLGSVVFLAGSLMIAFSTPAISYVLYPAVLCVMYGGFCILVTNVQLGNLLTKGRNIMICIMNGSFDSSSFITLVVKLLYKGGVTLRVSFITISATYIICLVSTCLWLPRKIIPYPLSDDFEMKIRFLCKPAAVKKKNEKQKTLNDGKINNAFELDTNNKSVQIGAKCQNLRVSNAEMSVDDITLNKEDGYSMEPSQLQPLKAALLSSLFWTDVLWFVSNNLRVAFFLGNFNSWITFLTKGNTQNVSLYTSVFSSISLTSIIVSILAGAIIDRRTTAPVGSLAFKLEKLRHFIPMFYLNIGLGVLLSACAAIPVLELQYFTFVVFVFHRTFIY</sequence>
<evidence type="ECO:0000256" key="1">
    <source>
        <dbReference type="SAM" id="Phobius"/>
    </source>
</evidence>
<dbReference type="OrthoDB" id="330047at2759"/>
<dbReference type="AlphaFoldDB" id="A0A8S4Q5X1"/>
<feature type="transmembrane region" description="Helical" evidence="1">
    <location>
        <begin position="160"/>
        <end position="183"/>
    </location>
</feature>
<dbReference type="PANTHER" id="PTHR20765">
    <property type="entry name" value="SOLUTE CARRIER FAMILY 43 MEMBER 3-RELATED"/>
    <property type="match status" value="1"/>
</dbReference>
<keyword evidence="3" id="KW-1185">Reference proteome</keyword>
<feature type="transmembrane region" description="Helical" evidence="1">
    <location>
        <begin position="127"/>
        <end position="148"/>
    </location>
</feature>
<evidence type="ECO:0000313" key="2">
    <source>
        <dbReference type="EMBL" id="CAH1801298.1"/>
    </source>
</evidence>
<keyword evidence="1" id="KW-0812">Transmembrane</keyword>
<dbReference type="PANTHER" id="PTHR20765:SF1">
    <property type="entry name" value="EQUILIBRATIVE NUCLEOBASE TRANSPORTER 1"/>
    <property type="match status" value="1"/>
</dbReference>
<protein>
    <recommendedName>
        <fullName evidence="4">Solute carrier family 43 member 3</fullName>
    </recommendedName>
</protein>
<evidence type="ECO:0008006" key="4">
    <source>
        <dbReference type="Google" id="ProtNLM"/>
    </source>
</evidence>
<dbReference type="InterPro" id="IPR036259">
    <property type="entry name" value="MFS_trans_sf"/>
</dbReference>
<dbReference type="Pfam" id="PF07690">
    <property type="entry name" value="MFS_1"/>
    <property type="match status" value="1"/>
</dbReference>